<feature type="signal peptide" evidence="1">
    <location>
        <begin position="1"/>
        <end position="24"/>
    </location>
</feature>
<keyword evidence="3" id="KW-1185">Reference proteome</keyword>
<name>A0A858RFI7_9BACT</name>
<protein>
    <recommendedName>
        <fullName evidence="4">PEP-CTERM sorting domain-containing protein</fullName>
    </recommendedName>
</protein>
<reference evidence="2 3" key="1">
    <citation type="submission" date="2020-04" db="EMBL/GenBank/DDBJ databases">
        <title>Luteolibacter sp. G-1-1-1 isolated from soil.</title>
        <authorList>
            <person name="Dahal R.H."/>
        </authorList>
    </citation>
    <scope>NUCLEOTIDE SEQUENCE [LARGE SCALE GENOMIC DNA]</scope>
    <source>
        <strain evidence="2 3">G-1-1-1</strain>
    </source>
</reference>
<proteinExistence type="predicted"/>
<keyword evidence="1" id="KW-0732">Signal</keyword>
<dbReference type="KEGG" id="luo:HHL09_08745"/>
<sequence>MKSSTFKMALCAISALALPQIASASLLVGFHRFDDSTDIQTVLSGSATNYAATGFRGDLFKNGANSEADGGSIDGTYGDRDFGALNPASGDGYGRSLNAGDPVLRITNVTGSSVLLDALLFDAASISTGRTIYVTYQINGDGFKDLASGSLPGTAGSGVYGNFAIDLKSLITETFGPGDWIEFKFNGVTNGRIDNIALTAIPEAGNALACAGLLSGGIFFRSRRRAASRG</sequence>
<accession>A0A858RFI7</accession>
<feature type="chain" id="PRO_5032913136" description="PEP-CTERM sorting domain-containing protein" evidence="1">
    <location>
        <begin position="25"/>
        <end position="230"/>
    </location>
</feature>
<evidence type="ECO:0000313" key="3">
    <source>
        <dbReference type="Proteomes" id="UP000501812"/>
    </source>
</evidence>
<dbReference type="EMBL" id="CP051774">
    <property type="protein sequence ID" value="QJE95866.1"/>
    <property type="molecule type" value="Genomic_DNA"/>
</dbReference>
<dbReference type="RefSeq" id="WP_169454179.1">
    <property type="nucleotide sequence ID" value="NZ_CP051774.1"/>
</dbReference>
<dbReference type="Proteomes" id="UP000501812">
    <property type="component" value="Chromosome"/>
</dbReference>
<dbReference type="AlphaFoldDB" id="A0A858RFI7"/>
<evidence type="ECO:0000313" key="2">
    <source>
        <dbReference type="EMBL" id="QJE95866.1"/>
    </source>
</evidence>
<evidence type="ECO:0008006" key="4">
    <source>
        <dbReference type="Google" id="ProtNLM"/>
    </source>
</evidence>
<gene>
    <name evidence="2" type="ORF">HHL09_08745</name>
</gene>
<organism evidence="2 3">
    <name type="scientific">Luteolibacter luteus</name>
    <dbReference type="NCBI Taxonomy" id="2728835"/>
    <lineage>
        <taxon>Bacteria</taxon>
        <taxon>Pseudomonadati</taxon>
        <taxon>Verrucomicrobiota</taxon>
        <taxon>Verrucomicrobiia</taxon>
        <taxon>Verrucomicrobiales</taxon>
        <taxon>Verrucomicrobiaceae</taxon>
        <taxon>Luteolibacter</taxon>
    </lineage>
</organism>
<evidence type="ECO:0000256" key="1">
    <source>
        <dbReference type="SAM" id="SignalP"/>
    </source>
</evidence>